<dbReference type="Proteomes" id="UP000218627">
    <property type="component" value="Unassembled WGS sequence"/>
</dbReference>
<gene>
    <name evidence="8" type="primary">hemC</name>
    <name evidence="11" type="ORF">SAMN06265353_0301</name>
</gene>
<comment type="catalytic activity">
    <reaction evidence="7 8">
        <text>4 porphobilinogen + H2O = hydroxymethylbilane + 4 NH4(+)</text>
        <dbReference type="Rhea" id="RHEA:13185"/>
        <dbReference type="ChEBI" id="CHEBI:15377"/>
        <dbReference type="ChEBI" id="CHEBI:28938"/>
        <dbReference type="ChEBI" id="CHEBI:57845"/>
        <dbReference type="ChEBI" id="CHEBI:58126"/>
        <dbReference type="EC" id="2.5.1.61"/>
    </reaction>
</comment>
<dbReference type="Gene3D" id="3.40.190.10">
    <property type="entry name" value="Periplasmic binding protein-like II"/>
    <property type="match status" value="2"/>
</dbReference>
<comment type="similarity">
    <text evidence="3 8">Belongs to the HMBS family.</text>
</comment>
<evidence type="ECO:0000259" key="9">
    <source>
        <dbReference type="Pfam" id="PF01379"/>
    </source>
</evidence>
<dbReference type="PROSITE" id="PS00533">
    <property type="entry name" value="PORPHOBILINOGEN_DEAM"/>
    <property type="match status" value="1"/>
</dbReference>
<dbReference type="OrthoDB" id="9810298at2"/>
<dbReference type="GO" id="GO:0004418">
    <property type="term" value="F:hydroxymethylbilane synthase activity"/>
    <property type="evidence" value="ECO:0007669"/>
    <property type="project" value="UniProtKB-UniRule"/>
</dbReference>
<dbReference type="InterPro" id="IPR022419">
    <property type="entry name" value="Porphobilin_deaminase_cofac_BS"/>
</dbReference>
<comment type="miscellaneous">
    <text evidence="8">The porphobilinogen subunits are added to the dipyrromethane group.</text>
</comment>
<dbReference type="SUPFAM" id="SSF54782">
    <property type="entry name" value="Porphobilinogen deaminase (hydroxymethylbilane synthase), C-terminal domain"/>
    <property type="match status" value="1"/>
</dbReference>
<dbReference type="SUPFAM" id="SSF53850">
    <property type="entry name" value="Periplasmic binding protein-like II"/>
    <property type="match status" value="1"/>
</dbReference>
<proteinExistence type="inferred from homology"/>
<dbReference type="GO" id="GO:0005737">
    <property type="term" value="C:cytoplasm"/>
    <property type="evidence" value="ECO:0007669"/>
    <property type="project" value="UniProtKB-UniRule"/>
</dbReference>
<dbReference type="FunFam" id="3.40.190.10:FF:000004">
    <property type="entry name" value="Porphobilinogen deaminase"/>
    <property type="match status" value="1"/>
</dbReference>
<feature type="domain" description="Porphobilinogen deaminase C-terminal" evidence="10">
    <location>
        <begin position="220"/>
        <end position="288"/>
    </location>
</feature>
<feature type="modified residue" description="S-(dipyrrolylmethanemethyl)cysteine" evidence="8">
    <location>
        <position position="235"/>
    </location>
</feature>
<dbReference type="Gene3D" id="3.30.160.40">
    <property type="entry name" value="Porphobilinogen deaminase, C-terminal domain"/>
    <property type="match status" value="1"/>
</dbReference>
<dbReference type="PANTHER" id="PTHR11557:SF0">
    <property type="entry name" value="PORPHOBILINOGEN DEAMINASE"/>
    <property type="match status" value="1"/>
</dbReference>
<dbReference type="FunFam" id="3.40.190.10:FF:000005">
    <property type="entry name" value="Porphobilinogen deaminase"/>
    <property type="match status" value="1"/>
</dbReference>
<sequence length="304" mass="34063">MKLRIGTRKSKLALWQANFIKEKLEKKGHQVELVLITTSGDKIQDVPLAKIGGKGLFVKEIEEALMRKEIDLAVHSLKDVPMTLPDGLTIGAITERENPFDVLISLKGVPFEDLPQGAKVGTSSLRRQVQIKRRRRDLKVETLRGNVDTRLRKLQEGLYDAIILAYAGVKRMGMEDKITQVLEDFIPAVGQGSLAIEIREDDQDVWQVVRELDHPESRARAECERAFLRELQGGCQVPIGAYSWIEGDSIFIKGFVSDLEGIKFIEGMKSADIKSAEKIGAQLAKELLSKGAEEILREVYGWNT</sequence>
<evidence type="ECO:0000256" key="6">
    <source>
        <dbReference type="ARBA" id="ARBA00023244"/>
    </source>
</evidence>
<evidence type="ECO:0000256" key="4">
    <source>
        <dbReference type="ARBA" id="ARBA00011245"/>
    </source>
</evidence>
<dbReference type="Pfam" id="PF03900">
    <property type="entry name" value="Porphobil_deamC"/>
    <property type="match status" value="1"/>
</dbReference>
<comment type="subunit">
    <text evidence="4 8">Monomer.</text>
</comment>
<comment type="cofactor">
    <cofactor evidence="8">
        <name>dipyrromethane</name>
        <dbReference type="ChEBI" id="CHEBI:60342"/>
    </cofactor>
    <text evidence="8">Binds 1 dipyrromethane group covalently.</text>
</comment>
<dbReference type="NCBIfam" id="TIGR00212">
    <property type="entry name" value="hemC"/>
    <property type="match status" value="1"/>
</dbReference>
<protein>
    <recommendedName>
        <fullName evidence="8">Porphobilinogen deaminase</fullName>
        <shortName evidence="8">PBG</shortName>
        <ecNumber evidence="8">2.5.1.61</ecNumber>
    </recommendedName>
    <alternativeName>
        <fullName evidence="8">Hydroxymethylbilane synthase</fullName>
        <shortName evidence="8">HMBS</shortName>
    </alternativeName>
    <alternativeName>
        <fullName evidence="8">Pre-uroporphyrinogen synthase</fullName>
    </alternativeName>
</protein>
<dbReference type="EMBL" id="OBEN01000001">
    <property type="protein sequence ID" value="SNZ11666.1"/>
    <property type="molecule type" value="Genomic_DNA"/>
</dbReference>
<evidence type="ECO:0000256" key="1">
    <source>
        <dbReference type="ARBA" id="ARBA00002869"/>
    </source>
</evidence>
<keyword evidence="6 8" id="KW-0627">Porphyrin biosynthesis</keyword>
<dbReference type="FunFam" id="3.30.160.40:FF:000002">
    <property type="entry name" value="Porphobilinogen deaminase"/>
    <property type="match status" value="1"/>
</dbReference>
<dbReference type="GO" id="GO:0006782">
    <property type="term" value="P:protoporphyrinogen IX biosynthetic process"/>
    <property type="evidence" value="ECO:0007669"/>
    <property type="project" value="UniProtKB-UniRule"/>
</dbReference>
<name>A0A285NUW1_9AQUI</name>
<dbReference type="InterPro" id="IPR036803">
    <property type="entry name" value="Porphobilinogen_deaminase_C_sf"/>
</dbReference>
<organism evidence="11 12">
    <name type="scientific">Hydrogenobacter hydrogenophilus</name>
    <dbReference type="NCBI Taxonomy" id="35835"/>
    <lineage>
        <taxon>Bacteria</taxon>
        <taxon>Pseudomonadati</taxon>
        <taxon>Aquificota</taxon>
        <taxon>Aquificia</taxon>
        <taxon>Aquificales</taxon>
        <taxon>Aquificaceae</taxon>
        <taxon>Hydrogenobacter</taxon>
    </lineage>
</organism>
<dbReference type="Pfam" id="PF01379">
    <property type="entry name" value="Porphobil_deam"/>
    <property type="match status" value="1"/>
</dbReference>
<evidence type="ECO:0000256" key="5">
    <source>
        <dbReference type="ARBA" id="ARBA00022679"/>
    </source>
</evidence>
<dbReference type="HAMAP" id="MF_00260">
    <property type="entry name" value="Porphobil_deam"/>
    <property type="match status" value="1"/>
</dbReference>
<dbReference type="PRINTS" id="PR00151">
    <property type="entry name" value="PORPHBDMNASE"/>
</dbReference>
<evidence type="ECO:0000256" key="7">
    <source>
        <dbReference type="ARBA" id="ARBA00048169"/>
    </source>
</evidence>
<dbReference type="RefSeq" id="WP_096600363.1">
    <property type="nucleotide sequence ID" value="NZ_OBEN01000001.1"/>
</dbReference>
<dbReference type="PIRSF" id="PIRSF001438">
    <property type="entry name" value="4pyrrol_synth_OHMeBilane_synth"/>
    <property type="match status" value="1"/>
</dbReference>
<dbReference type="InterPro" id="IPR000860">
    <property type="entry name" value="HemC"/>
</dbReference>
<dbReference type="PANTHER" id="PTHR11557">
    <property type="entry name" value="PORPHOBILINOGEN DEAMINASE"/>
    <property type="match status" value="1"/>
</dbReference>
<accession>A0A285NUW1</accession>
<evidence type="ECO:0000313" key="11">
    <source>
        <dbReference type="EMBL" id="SNZ11666.1"/>
    </source>
</evidence>
<evidence type="ECO:0000256" key="3">
    <source>
        <dbReference type="ARBA" id="ARBA00005638"/>
    </source>
</evidence>
<keyword evidence="12" id="KW-1185">Reference proteome</keyword>
<evidence type="ECO:0000256" key="2">
    <source>
        <dbReference type="ARBA" id="ARBA00004735"/>
    </source>
</evidence>
<dbReference type="InterPro" id="IPR022418">
    <property type="entry name" value="Porphobilinogen_deaminase_C"/>
</dbReference>
<dbReference type="AlphaFoldDB" id="A0A285NUW1"/>
<comment type="pathway">
    <text evidence="2">Porphyrin-containing compound metabolism; protoporphyrin-IX biosynthesis; coproporphyrinogen-III from 5-aminolevulinate: step 2/4.</text>
</comment>
<dbReference type="CDD" id="cd13646">
    <property type="entry name" value="PBP2_EcHMBS_like"/>
    <property type="match status" value="1"/>
</dbReference>
<dbReference type="InterPro" id="IPR022417">
    <property type="entry name" value="Porphobilin_deaminase_N"/>
</dbReference>
<dbReference type="EC" id="2.5.1.61" evidence="8"/>
<comment type="function">
    <text evidence="1 8">Tetrapolymerization of the monopyrrole PBG into the hydroxymethylbilane pre-uroporphyrinogen in several discrete steps.</text>
</comment>
<evidence type="ECO:0000256" key="8">
    <source>
        <dbReference type="HAMAP-Rule" id="MF_00260"/>
    </source>
</evidence>
<feature type="domain" description="Porphobilinogen deaminase N-terminal" evidence="9">
    <location>
        <begin position="3"/>
        <end position="205"/>
    </location>
</feature>
<keyword evidence="5 8" id="KW-0808">Transferase</keyword>
<evidence type="ECO:0000313" key="12">
    <source>
        <dbReference type="Proteomes" id="UP000218627"/>
    </source>
</evidence>
<reference evidence="12" key="1">
    <citation type="submission" date="2017-09" db="EMBL/GenBank/DDBJ databases">
        <authorList>
            <person name="Varghese N."/>
            <person name="Submissions S."/>
        </authorList>
    </citation>
    <scope>NUCLEOTIDE SEQUENCE [LARGE SCALE GENOMIC DNA]</scope>
    <source>
        <strain evidence="12">DSM 2913</strain>
    </source>
</reference>
<evidence type="ECO:0000259" key="10">
    <source>
        <dbReference type="Pfam" id="PF03900"/>
    </source>
</evidence>